<dbReference type="Proteomes" id="UP000528457">
    <property type="component" value="Unassembled WGS sequence"/>
</dbReference>
<sequence>MFLPYSEGESGVALCAKVSEGNSLLIKYLEKHPFKSEFHFCV</sequence>
<protein>
    <submittedName>
        <fullName evidence="1">Uncharacterized protein</fullName>
    </submittedName>
</protein>
<dbReference type="EMBL" id="JACHHT010000003">
    <property type="protein sequence ID" value="MBB6523037.1"/>
    <property type="molecule type" value="Genomic_DNA"/>
</dbReference>
<gene>
    <name evidence="1" type="ORF">HNR48_003339</name>
</gene>
<accession>A0A7X0MZD9</accession>
<proteinExistence type="predicted"/>
<evidence type="ECO:0000313" key="1">
    <source>
        <dbReference type="EMBL" id="MBB6523037.1"/>
    </source>
</evidence>
<evidence type="ECO:0000313" key="2">
    <source>
        <dbReference type="Proteomes" id="UP000528457"/>
    </source>
</evidence>
<dbReference type="InParanoid" id="A0A7X0MZD9"/>
<keyword evidence="2" id="KW-1185">Reference proteome</keyword>
<reference evidence="1 2" key="1">
    <citation type="submission" date="2020-08" db="EMBL/GenBank/DDBJ databases">
        <title>Genomic Encyclopedia of Type Strains, Phase IV (KMG-IV): sequencing the most valuable type-strain genomes for metagenomic binning, comparative biology and taxonomic classification.</title>
        <authorList>
            <person name="Goeker M."/>
        </authorList>
    </citation>
    <scope>NUCLEOTIDE SEQUENCE [LARGE SCALE GENOMIC DNA]</scope>
    <source>
        <strain evidence="1 2">DSM 22368</strain>
    </source>
</reference>
<dbReference type="AlphaFoldDB" id="A0A7X0MZD9"/>
<comment type="caution">
    <text evidence="1">The sequence shown here is derived from an EMBL/GenBank/DDBJ whole genome shotgun (WGS) entry which is preliminary data.</text>
</comment>
<organism evidence="1 2">
    <name type="scientific">Pseudoteredinibacter isoporae</name>
    <dbReference type="NCBI Taxonomy" id="570281"/>
    <lineage>
        <taxon>Bacteria</taxon>
        <taxon>Pseudomonadati</taxon>
        <taxon>Pseudomonadota</taxon>
        <taxon>Gammaproteobacteria</taxon>
        <taxon>Cellvibrionales</taxon>
        <taxon>Cellvibrionaceae</taxon>
        <taxon>Pseudoteredinibacter</taxon>
    </lineage>
</organism>
<name>A0A7X0MZD9_9GAMM</name>